<dbReference type="Proteomes" id="UP000615593">
    <property type="component" value="Unassembled WGS sequence"/>
</dbReference>
<name>A0ABQ3BGY7_9FLAO</name>
<proteinExistence type="predicted"/>
<comment type="caution">
    <text evidence="1">The sequence shown here is derived from an EMBL/GenBank/DDBJ whole genome shotgun (WGS) entry which is preliminary data.</text>
</comment>
<dbReference type="RefSeq" id="WP_027885863.1">
    <property type="nucleotide sequence ID" value="NZ_BMWY01000001.1"/>
</dbReference>
<reference evidence="2" key="1">
    <citation type="journal article" date="2019" name="Int. J. Syst. Evol. Microbiol.">
        <title>The Global Catalogue of Microorganisms (GCM) 10K type strain sequencing project: providing services to taxonomists for standard genome sequencing and annotation.</title>
        <authorList>
            <consortium name="The Broad Institute Genomics Platform"/>
            <consortium name="The Broad Institute Genome Sequencing Center for Infectious Disease"/>
            <person name="Wu L."/>
            <person name="Ma J."/>
        </authorList>
    </citation>
    <scope>NUCLEOTIDE SEQUENCE [LARGE SCALE GENOMIC DNA]</scope>
    <source>
        <strain evidence="2">KCTC 12708</strain>
    </source>
</reference>
<dbReference type="EMBL" id="BMWY01000001">
    <property type="protein sequence ID" value="GGZ44831.1"/>
    <property type="molecule type" value="Genomic_DNA"/>
</dbReference>
<evidence type="ECO:0008006" key="3">
    <source>
        <dbReference type="Google" id="ProtNLM"/>
    </source>
</evidence>
<accession>A0ABQ3BGY7</accession>
<evidence type="ECO:0000313" key="1">
    <source>
        <dbReference type="EMBL" id="GGZ44831.1"/>
    </source>
</evidence>
<organism evidence="1 2">
    <name type="scientific">Mesonia mobilis</name>
    <dbReference type="NCBI Taxonomy" id="369791"/>
    <lineage>
        <taxon>Bacteria</taxon>
        <taxon>Pseudomonadati</taxon>
        <taxon>Bacteroidota</taxon>
        <taxon>Flavobacteriia</taxon>
        <taxon>Flavobacteriales</taxon>
        <taxon>Flavobacteriaceae</taxon>
        <taxon>Mesonia</taxon>
    </lineage>
</organism>
<gene>
    <name evidence="1" type="ORF">GCM10008088_02430</name>
</gene>
<sequence>MKTTYNDNAILQEMNNLIHFSCTQSTPKLEKFQQALIKKHFGALEVNNDKVKNEIHLKLMVKEGQYTSVVVQYTSYEEFLKSCLEDDLGNLSFYQNMLTFYNVNAA</sequence>
<dbReference type="GeneID" id="94367886"/>
<protein>
    <recommendedName>
        <fullName evidence="3">DUF4286 domain-containing protein</fullName>
    </recommendedName>
</protein>
<evidence type="ECO:0000313" key="2">
    <source>
        <dbReference type="Proteomes" id="UP000615593"/>
    </source>
</evidence>
<keyword evidence="2" id="KW-1185">Reference proteome</keyword>